<keyword evidence="9 10" id="KW-0472">Membrane</keyword>
<dbReference type="InterPro" id="IPR017449">
    <property type="entry name" value="Pro-tRNA_synth_II"/>
</dbReference>
<dbReference type="AlphaFoldDB" id="A0A7R7ZS76"/>
<dbReference type="Proteomes" id="UP000637239">
    <property type="component" value="Chromosome 7"/>
</dbReference>
<feature type="repeat" description="Solcar" evidence="10">
    <location>
        <begin position="17"/>
        <end position="99"/>
    </location>
</feature>
<dbReference type="Gene3D" id="3.30.110.30">
    <property type="entry name" value="C-terminal domain of ProRS"/>
    <property type="match status" value="1"/>
</dbReference>
<keyword evidence="5" id="KW-0677">Repeat</keyword>
<evidence type="ECO:0000256" key="7">
    <source>
        <dbReference type="ARBA" id="ARBA00022989"/>
    </source>
</evidence>
<proteinExistence type="inferred from homology"/>
<evidence type="ECO:0000256" key="12">
    <source>
        <dbReference type="SAM" id="MobiDB-lite"/>
    </source>
</evidence>
<dbReference type="InterPro" id="IPR016061">
    <property type="entry name" value="Pro-tRNA_ligase_II_C"/>
</dbReference>
<dbReference type="EMBL" id="AP024422">
    <property type="protein sequence ID" value="BCR91506.1"/>
    <property type="molecule type" value="Genomic_DNA"/>
</dbReference>
<evidence type="ECO:0000256" key="3">
    <source>
        <dbReference type="ARBA" id="ARBA00022448"/>
    </source>
</evidence>
<keyword evidence="3 11" id="KW-0813">Transport</keyword>
<organism evidence="14 15">
    <name type="scientific">Aspergillus chevalieri</name>
    <name type="common">Eurotium chevalieri</name>
    <dbReference type="NCBI Taxonomy" id="182096"/>
    <lineage>
        <taxon>Eukaryota</taxon>
        <taxon>Fungi</taxon>
        <taxon>Dikarya</taxon>
        <taxon>Ascomycota</taxon>
        <taxon>Pezizomycotina</taxon>
        <taxon>Eurotiomycetes</taxon>
        <taxon>Eurotiomycetidae</taxon>
        <taxon>Eurotiales</taxon>
        <taxon>Aspergillaceae</taxon>
        <taxon>Aspergillus</taxon>
        <taxon>Aspergillus subgen. Aspergillus</taxon>
    </lineage>
</organism>
<evidence type="ECO:0000256" key="4">
    <source>
        <dbReference type="ARBA" id="ARBA00022692"/>
    </source>
</evidence>
<feature type="domain" description="Proline-tRNA ligase class II C-terminal" evidence="13">
    <location>
        <begin position="301"/>
        <end position="375"/>
    </location>
</feature>
<evidence type="ECO:0000259" key="13">
    <source>
        <dbReference type="SMART" id="SM00946"/>
    </source>
</evidence>
<protein>
    <recommendedName>
        <fullName evidence="13">Proline-tRNA ligase class II C-terminal domain-containing protein</fullName>
    </recommendedName>
</protein>
<evidence type="ECO:0000256" key="5">
    <source>
        <dbReference type="ARBA" id="ARBA00022737"/>
    </source>
</evidence>
<keyword evidence="15" id="KW-1185">Reference proteome</keyword>
<dbReference type="GO" id="GO:1990575">
    <property type="term" value="P:mitochondrial L-ornithine transmembrane transport"/>
    <property type="evidence" value="ECO:0007669"/>
    <property type="project" value="TreeGrafter"/>
</dbReference>
<evidence type="ECO:0000313" key="14">
    <source>
        <dbReference type="EMBL" id="BCR91506.1"/>
    </source>
</evidence>
<sequence>MSSEVDVKVPNLPVDWMETAKGLTAGAAGGITQVLIGQPFDIVKVRLQTQTGGTALSAARGIWAREGVLAFYKGTLVPLLGVGACVSIQFGTFQGFRQLIEHYNYRKSGSHGGDLPLGQFYLAGVAAGVTNSVVSGPVEHIRIRLQTQPHGKDRLYTGPWDCVRKVVRMAGVSGLYRGQAVTLLRGISWIRSVWALPLALVRRSKTKPCEPLRQFEGSEYSPGWKFNHWELKGVLVRLEMVPKVLKGGFVSTARRDTGEKGRMPIYNAATEIPVLLETIQSDMYTSALEGFRNTVKIVKHWALFTPAIDKKHLCLIPFCLQEECEDRIKKLSERAADGQPQEQEDTRAPSMGAKSLCIPFKQPTELKGSSTNHDA</sequence>
<reference evidence="14" key="1">
    <citation type="submission" date="2021-01" db="EMBL/GenBank/DDBJ databases">
        <authorList>
            <consortium name="Aspergillus chevalieri M1 genome sequencing consortium"/>
            <person name="Kazuki M."/>
            <person name="Futagami T."/>
        </authorList>
    </citation>
    <scope>NUCLEOTIDE SEQUENCE</scope>
    <source>
        <strain evidence="14">M1</strain>
    </source>
</reference>
<dbReference type="Gene3D" id="3.40.50.800">
    <property type="entry name" value="Anticodon-binding domain"/>
    <property type="match status" value="1"/>
</dbReference>
<dbReference type="PANTHER" id="PTHR45624:SF12">
    <property type="entry name" value="MITOCHONDRIAL ORNITHINE TRANSPORTER 1"/>
    <property type="match status" value="1"/>
</dbReference>
<dbReference type="SUPFAM" id="SSF64586">
    <property type="entry name" value="C-terminal domain of ProRS"/>
    <property type="match status" value="1"/>
</dbReference>
<dbReference type="InterPro" id="IPR036621">
    <property type="entry name" value="Anticodon-bd_dom_sf"/>
</dbReference>
<feature type="region of interest" description="Disordered" evidence="12">
    <location>
        <begin position="331"/>
        <end position="375"/>
    </location>
</feature>
<dbReference type="Gene3D" id="1.50.40.10">
    <property type="entry name" value="Mitochondrial carrier domain"/>
    <property type="match status" value="1"/>
</dbReference>
<dbReference type="InterPro" id="IPR050567">
    <property type="entry name" value="Mitochondrial_Carrier"/>
</dbReference>
<dbReference type="PANTHER" id="PTHR45624">
    <property type="entry name" value="MITOCHONDRIAL BASIC AMINO ACIDS TRANSPORTER-RELATED"/>
    <property type="match status" value="1"/>
</dbReference>
<evidence type="ECO:0000256" key="9">
    <source>
        <dbReference type="ARBA" id="ARBA00023136"/>
    </source>
</evidence>
<evidence type="ECO:0000256" key="2">
    <source>
        <dbReference type="ARBA" id="ARBA00006375"/>
    </source>
</evidence>
<dbReference type="PROSITE" id="PS50920">
    <property type="entry name" value="SOLCAR"/>
    <property type="match status" value="2"/>
</dbReference>
<dbReference type="GeneID" id="66985864"/>
<evidence type="ECO:0000256" key="8">
    <source>
        <dbReference type="ARBA" id="ARBA00023128"/>
    </source>
</evidence>
<dbReference type="InterPro" id="IPR023395">
    <property type="entry name" value="MCP_dom_sf"/>
</dbReference>
<dbReference type="Pfam" id="PF09180">
    <property type="entry name" value="ProRS-C_1"/>
    <property type="match status" value="1"/>
</dbReference>
<dbReference type="Pfam" id="PF00153">
    <property type="entry name" value="Mito_carr"/>
    <property type="match status" value="2"/>
</dbReference>
<evidence type="ECO:0000256" key="1">
    <source>
        <dbReference type="ARBA" id="ARBA00004225"/>
    </source>
</evidence>
<dbReference type="SUPFAM" id="SSF103506">
    <property type="entry name" value="Mitochondrial carrier"/>
    <property type="match status" value="1"/>
</dbReference>
<dbReference type="GO" id="GO:0000064">
    <property type="term" value="F:L-ornithine transmembrane transporter activity"/>
    <property type="evidence" value="ECO:0007669"/>
    <property type="project" value="TreeGrafter"/>
</dbReference>
<accession>A0A7R7ZS76</accession>
<comment type="subcellular location">
    <subcellularLocation>
        <location evidence="1">Mitochondrion membrane</location>
        <topology evidence="1">Multi-pass membrane protein</topology>
    </subcellularLocation>
</comment>
<dbReference type="GO" id="GO:0006433">
    <property type="term" value="P:prolyl-tRNA aminoacylation"/>
    <property type="evidence" value="ECO:0007669"/>
    <property type="project" value="InterPro"/>
</dbReference>
<name>A0A7R7ZS76_ASPCH</name>
<dbReference type="RefSeq" id="XP_043140028.1">
    <property type="nucleotide sequence ID" value="XM_043282672.1"/>
</dbReference>
<keyword evidence="4 10" id="KW-0812">Transmembrane</keyword>
<evidence type="ECO:0000256" key="10">
    <source>
        <dbReference type="PROSITE-ProRule" id="PRU00282"/>
    </source>
</evidence>
<reference evidence="14" key="2">
    <citation type="submission" date="2021-02" db="EMBL/GenBank/DDBJ databases">
        <title>Aspergillus chevalieri M1 genome sequence.</title>
        <authorList>
            <person name="Kadooka C."/>
            <person name="Mori K."/>
            <person name="Futagami T."/>
        </authorList>
    </citation>
    <scope>NUCLEOTIDE SEQUENCE</scope>
    <source>
        <strain evidence="14">M1</strain>
    </source>
</reference>
<dbReference type="SMART" id="SM00946">
    <property type="entry name" value="ProRS-C_1"/>
    <property type="match status" value="1"/>
</dbReference>
<dbReference type="InterPro" id="IPR004154">
    <property type="entry name" value="Anticodon-bd"/>
</dbReference>
<feature type="repeat" description="Solcar" evidence="10">
    <location>
        <begin position="118"/>
        <end position="203"/>
    </location>
</feature>
<dbReference type="SUPFAM" id="SSF52954">
    <property type="entry name" value="Class II aaRS ABD-related"/>
    <property type="match status" value="1"/>
</dbReference>
<dbReference type="GO" id="GO:0004827">
    <property type="term" value="F:proline-tRNA ligase activity"/>
    <property type="evidence" value="ECO:0007669"/>
    <property type="project" value="InterPro"/>
</dbReference>
<keyword evidence="8" id="KW-0496">Mitochondrion</keyword>
<evidence type="ECO:0000313" key="15">
    <source>
        <dbReference type="Proteomes" id="UP000637239"/>
    </source>
</evidence>
<gene>
    <name evidence="14" type="ORF">ACHE_70349A</name>
</gene>
<keyword evidence="7" id="KW-1133">Transmembrane helix</keyword>
<keyword evidence="6" id="KW-0999">Mitochondrion inner membrane</keyword>
<comment type="similarity">
    <text evidence="2 11">Belongs to the mitochondrial carrier (TC 2.A.29) family.</text>
</comment>
<dbReference type="KEGG" id="ache:ACHE_70349A"/>
<evidence type="ECO:0000256" key="11">
    <source>
        <dbReference type="RuleBase" id="RU000488"/>
    </source>
</evidence>
<dbReference type="GO" id="GO:0031966">
    <property type="term" value="C:mitochondrial membrane"/>
    <property type="evidence" value="ECO:0007669"/>
    <property type="project" value="UniProtKB-SubCell"/>
</dbReference>
<dbReference type="Pfam" id="PF03129">
    <property type="entry name" value="HGTP_anticodon"/>
    <property type="match status" value="1"/>
</dbReference>
<dbReference type="FunFam" id="3.30.110.30:FF:000001">
    <property type="entry name" value="Bifunctional glutamate/proline--tRNA ligase"/>
    <property type="match status" value="1"/>
</dbReference>
<evidence type="ECO:0000256" key="6">
    <source>
        <dbReference type="ARBA" id="ARBA00022792"/>
    </source>
</evidence>
<dbReference type="GO" id="GO:0005524">
    <property type="term" value="F:ATP binding"/>
    <property type="evidence" value="ECO:0007669"/>
    <property type="project" value="InterPro"/>
</dbReference>
<dbReference type="InterPro" id="IPR018108">
    <property type="entry name" value="MCP_transmembrane"/>
</dbReference>